<sequence>MSAAGNAAPASAGLPTVVPEPGRSLTPNGAAALAAAQAYAREALAPETLRAYAADWAHFCGWCGETGCAPLPAEPAAVAAYLASLAGLYSRSLLERRLAAIGQQHRLRGLDWSAGHPAIRTTLRGIYRRHGSRRRQAAALTSAELRKLVAACGGDLTGLRDRVLLLLGFAGALRRSELVGIDREHLRFTSEGLRLTLPSSKTDQEGKGTELGITRGKRAETCPVRTLEAWLAASACEYGPVFRKVDRWGNIEHARLSGEAVRTILKGRAKAAGITVHSTERLSPHGLRAGFVTEAYMAGARDEQVMDHTRHRDLKTMRGYVRRAKLVTESASKLLDL</sequence>
<dbReference type="PROSITE" id="PS51898">
    <property type="entry name" value="TYR_RECOMBINASE"/>
    <property type="match status" value="1"/>
</dbReference>
<feature type="compositionally biased region" description="Low complexity" evidence="3">
    <location>
        <begin position="1"/>
        <end position="13"/>
    </location>
</feature>
<dbReference type="Proteomes" id="UP000198925">
    <property type="component" value="Unassembled WGS sequence"/>
</dbReference>
<dbReference type="InterPro" id="IPR011010">
    <property type="entry name" value="DNA_brk_join_enz"/>
</dbReference>
<dbReference type="InterPro" id="IPR010998">
    <property type="entry name" value="Integrase_recombinase_N"/>
</dbReference>
<dbReference type="InterPro" id="IPR002104">
    <property type="entry name" value="Integrase_catalytic"/>
</dbReference>
<keyword evidence="2" id="KW-0233">DNA recombination</keyword>
<organism evidence="5 6">
    <name type="scientific">Belnapia rosea</name>
    <dbReference type="NCBI Taxonomy" id="938405"/>
    <lineage>
        <taxon>Bacteria</taxon>
        <taxon>Pseudomonadati</taxon>
        <taxon>Pseudomonadota</taxon>
        <taxon>Alphaproteobacteria</taxon>
        <taxon>Acetobacterales</taxon>
        <taxon>Roseomonadaceae</taxon>
        <taxon>Belnapia</taxon>
    </lineage>
</organism>
<dbReference type="Gene3D" id="1.10.443.10">
    <property type="entry name" value="Intergrase catalytic core"/>
    <property type="match status" value="1"/>
</dbReference>
<reference evidence="5 6" key="1">
    <citation type="submission" date="2016-10" db="EMBL/GenBank/DDBJ databases">
        <authorList>
            <person name="de Groot N.N."/>
        </authorList>
    </citation>
    <scope>NUCLEOTIDE SEQUENCE [LARGE SCALE GENOMIC DNA]</scope>
    <source>
        <strain evidence="5 6">CPCC 100156</strain>
    </source>
</reference>
<dbReference type="PANTHER" id="PTHR34605">
    <property type="entry name" value="PHAGE_INTEGRASE DOMAIN-CONTAINING PROTEIN"/>
    <property type="match status" value="1"/>
</dbReference>
<feature type="region of interest" description="Disordered" evidence="3">
    <location>
        <begin position="1"/>
        <end position="21"/>
    </location>
</feature>
<dbReference type="GO" id="GO:0006310">
    <property type="term" value="P:DNA recombination"/>
    <property type="evidence" value="ECO:0007669"/>
    <property type="project" value="UniProtKB-KW"/>
</dbReference>
<dbReference type="STRING" id="938405.SAMN02927895_05167"/>
<dbReference type="PANTHER" id="PTHR34605:SF4">
    <property type="entry name" value="DNA ADENINE METHYLTRANSFERASE"/>
    <property type="match status" value="1"/>
</dbReference>
<dbReference type="Gene3D" id="1.10.150.130">
    <property type="match status" value="1"/>
</dbReference>
<dbReference type="EMBL" id="FMZX01000054">
    <property type="protein sequence ID" value="SDE55384.1"/>
    <property type="molecule type" value="Genomic_DNA"/>
</dbReference>
<name>A0A1G7DV56_9PROT</name>
<dbReference type="GO" id="GO:0003677">
    <property type="term" value="F:DNA binding"/>
    <property type="evidence" value="ECO:0007669"/>
    <property type="project" value="UniProtKB-KW"/>
</dbReference>
<gene>
    <name evidence="5" type="ORF">SAMN04487779_10545</name>
</gene>
<protein>
    <submittedName>
        <fullName evidence="5">Site-specific recombinase XerD</fullName>
    </submittedName>
</protein>
<dbReference type="InterPro" id="IPR052925">
    <property type="entry name" value="Phage_Integrase-like_Recomb"/>
</dbReference>
<dbReference type="GO" id="GO:0015074">
    <property type="term" value="P:DNA integration"/>
    <property type="evidence" value="ECO:0007669"/>
    <property type="project" value="InterPro"/>
</dbReference>
<proteinExistence type="predicted"/>
<dbReference type="InterPro" id="IPR013762">
    <property type="entry name" value="Integrase-like_cat_sf"/>
</dbReference>
<evidence type="ECO:0000256" key="1">
    <source>
        <dbReference type="ARBA" id="ARBA00023125"/>
    </source>
</evidence>
<dbReference type="SUPFAM" id="SSF47823">
    <property type="entry name" value="lambda integrase-like, N-terminal domain"/>
    <property type="match status" value="1"/>
</dbReference>
<evidence type="ECO:0000313" key="6">
    <source>
        <dbReference type="Proteomes" id="UP000198925"/>
    </source>
</evidence>
<evidence type="ECO:0000313" key="5">
    <source>
        <dbReference type="EMBL" id="SDE55384.1"/>
    </source>
</evidence>
<dbReference type="AlphaFoldDB" id="A0A1G7DV56"/>
<dbReference type="SUPFAM" id="SSF56349">
    <property type="entry name" value="DNA breaking-rejoining enzymes"/>
    <property type="match status" value="1"/>
</dbReference>
<evidence type="ECO:0000256" key="3">
    <source>
        <dbReference type="SAM" id="MobiDB-lite"/>
    </source>
</evidence>
<dbReference type="CDD" id="cd00799">
    <property type="entry name" value="INT_Cre_C"/>
    <property type="match status" value="1"/>
</dbReference>
<dbReference type="Pfam" id="PF00589">
    <property type="entry name" value="Phage_integrase"/>
    <property type="match status" value="1"/>
</dbReference>
<accession>A0A1G7DV56</accession>
<keyword evidence="1" id="KW-0238">DNA-binding</keyword>
<evidence type="ECO:0000259" key="4">
    <source>
        <dbReference type="PROSITE" id="PS51898"/>
    </source>
</evidence>
<evidence type="ECO:0000256" key="2">
    <source>
        <dbReference type="ARBA" id="ARBA00023172"/>
    </source>
</evidence>
<keyword evidence="6" id="KW-1185">Reference proteome</keyword>
<dbReference type="RefSeq" id="WP_245704990.1">
    <property type="nucleotide sequence ID" value="NZ_FMZX01000054.1"/>
</dbReference>
<feature type="domain" description="Tyr recombinase" evidence="4">
    <location>
        <begin position="135"/>
        <end position="336"/>
    </location>
</feature>